<name>A0ABQ7FMC6_9ACTN</name>
<comment type="caution">
    <text evidence="1">The sequence shown here is derived from an EMBL/GenBank/DDBJ whole genome shotgun (WGS) entry which is preliminary data.</text>
</comment>
<reference evidence="1 2" key="1">
    <citation type="submission" date="2019-10" db="EMBL/GenBank/DDBJ databases">
        <title>Streptomyces tenebrisbrunneis sp.nov., an endogenous actinomycete isolated from of Lycium ruthenicum.</title>
        <authorList>
            <person name="Ma L."/>
        </authorList>
    </citation>
    <scope>NUCLEOTIDE SEQUENCE [LARGE SCALE GENOMIC DNA]</scope>
    <source>
        <strain evidence="1 2">TRM 66187</strain>
    </source>
</reference>
<proteinExistence type="predicted"/>
<organism evidence="1 2">
    <name type="scientific">Streptomyces lycii</name>
    <dbReference type="NCBI Taxonomy" id="2654337"/>
    <lineage>
        <taxon>Bacteria</taxon>
        <taxon>Bacillati</taxon>
        <taxon>Actinomycetota</taxon>
        <taxon>Actinomycetes</taxon>
        <taxon>Kitasatosporales</taxon>
        <taxon>Streptomycetaceae</taxon>
        <taxon>Streptomyces</taxon>
    </lineage>
</organism>
<evidence type="ECO:0008006" key="3">
    <source>
        <dbReference type="Google" id="ProtNLM"/>
    </source>
</evidence>
<evidence type="ECO:0000313" key="1">
    <source>
        <dbReference type="EMBL" id="KAF4410097.1"/>
    </source>
</evidence>
<dbReference type="Proteomes" id="UP000621266">
    <property type="component" value="Unassembled WGS sequence"/>
</dbReference>
<sequence length="204" mass="20903">MQPSAGLPSRPASADLPHTRTRPVHWLATTAALAAVLGGAALIQPAGATATPPVAARHAPDRAAVPVPEGAPDAAEADYPLDCGGGGVQVLEDGASDLDGDGREETVAVVRCEAGMGTPPSGVYVLTHAADPGYPPRVLETLVDPAEGMTVTDLAVAGRTVSATLLGYSSKDVPRCCPDRRRAVKWQWQDGKFRLTALPVTGSV</sequence>
<protein>
    <recommendedName>
        <fullName evidence="3">Secreted protein</fullName>
    </recommendedName>
</protein>
<accession>A0ABQ7FMC6</accession>
<dbReference type="EMBL" id="WHPN01000130">
    <property type="protein sequence ID" value="KAF4410097.1"/>
    <property type="molecule type" value="Genomic_DNA"/>
</dbReference>
<dbReference type="RefSeq" id="WP_098751065.1">
    <property type="nucleotide sequence ID" value="NZ_WHPN01000130.1"/>
</dbReference>
<evidence type="ECO:0000313" key="2">
    <source>
        <dbReference type="Proteomes" id="UP000621266"/>
    </source>
</evidence>
<gene>
    <name evidence="1" type="ORF">GCU69_05640</name>
</gene>
<keyword evidence="2" id="KW-1185">Reference proteome</keyword>